<evidence type="ECO:0000256" key="3">
    <source>
        <dbReference type="ARBA" id="ARBA00013531"/>
    </source>
</evidence>
<dbReference type="PROSITE" id="PS51002">
    <property type="entry name" value="CYTB_NTER"/>
    <property type="match status" value="1"/>
</dbReference>
<dbReference type="InterPro" id="IPR048260">
    <property type="entry name" value="Cytochrome_b_C_euk/bac"/>
</dbReference>
<feature type="binding site" description="axial binding residue" evidence="18">
    <location>
        <position position="197"/>
    </location>
    <ligand>
        <name>heme b</name>
        <dbReference type="ChEBI" id="CHEBI:60344"/>
        <label>b566</label>
    </ligand>
    <ligandPart>
        <name>Fe</name>
        <dbReference type="ChEBI" id="CHEBI:18248"/>
    </ligandPart>
</feature>
<evidence type="ECO:0000259" key="20">
    <source>
        <dbReference type="PROSITE" id="PS51002"/>
    </source>
</evidence>
<dbReference type="CDD" id="cd00284">
    <property type="entry name" value="Cytochrome_b_N"/>
    <property type="match status" value="1"/>
</dbReference>
<sequence>MTPNLRKNHPLLKIINDSLVDLPTPSNISTWWNFGSLLGICLITQIITGLLLAMHYTADTNLAFESVAHICRNVQFGWLIRNLHANGASFFFICIYFHIGRGLYYGSYLNKETWNIGVVLLLALMATAFVGYVLPWGQMSFWGATVITNLFSAIPYVGQTLVEWLWGGFSVDNPTLTRFFAIHFLLPFVIAGLTLVHLTFLHETGSNNPLGIPSDCDKIPFHPYYSIKDILGFVLMLTLLVSLALFAPNLLGDPENFTPANPLATPPHIKPEWYFLFAYAILRSIPNKLGGVLALAASVLVLFLIPLLHTSKLRSMTFRPLSQILFWALVANLLILTWVGSQPVEHPFIIIGQLASISYFTIILVLFPLASILENKMLKL</sequence>
<dbReference type="PANTHER" id="PTHR19271">
    <property type="entry name" value="CYTOCHROME B"/>
    <property type="match status" value="1"/>
</dbReference>
<feature type="domain" description="Cytochrome b/b6 N-terminal region profile" evidence="20">
    <location>
        <begin position="1"/>
        <end position="210"/>
    </location>
</feature>
<evidence type="ECO:0000256" key="16">
    <source>
        <dbReference type="ARBA" id="ARBA00061233"/>
    </source>
</evidence>
<keyword evidence="11 19" id="KW-1133">Transmembrane helix</keyword>
<evidence type="ECO:0000256" key="5">
    <source>
        <dbReference type="ARBA" id="ARBA00022617"/>
    </source>
</evidence>
<keyword evidence="8 18" id="KW-0479">Metal-binding</keyword>
<evidence type="ECO:0000256" key="2">
    <source>
        <dbReference type="ARBA" id="ARBA00004448"/>
    </source>
</evidence>
<feature type="transmembrane region" description="Helical" evidence="19">
    <location>
        <begin position="78"/>
        <end position="99"/>
    </location>
</feature>
<dbReference type="Pfam" id="PF00032">
    <property type="entry name" value="Cytochrom_B_C"/>
    <property type="match status" value="1"/>
</dbReference>
<dbReference type="InterPro" id="IPR030689">
    <property type="entry name" value="Cytochrome_b"/>
</dbReference>
<feature type="binding site" description="axial binding residue" evidence="18">
    <location>
        <position position="183"/>
    </location>
    <ligand>
        <name>heme b</name>
        <dbReference type="ChEBI" id="CHEBI:60344"/>
        <label>b562</label>
    </ligand>
    <ligandPart>
        <name>Fe</name>
        <dbReference type="ChEBI" id="CHEBI:18248"/>
    </ligandPart>
</feature>
<dbReference type="Gene3D" id="1.20.810.10">
    <property type="entry name" value="Cytochrome Bc1 Complex, Chain C"/>
    <property type="match status" value="1"/>
</dbReference>
<feature type="binding site" description="axial binding residue" evidence="18">
    <location>
        <position position="84"/>
    </location>
    <ligand>
        <name>heme b</name>
        <dbReference type="ChEBI" id="CHEBI:60344"/>
        <label>b562</label>
    </ligand>
    <ligandPart>
        <name>Fe</name>
        <dbReference type="ChEBI" id="CHEBI:18248"/>
    </ligandPart>
</feature>
<dbReference type="InterPro" id="IPR048259">
    <property type="entry name" value="Cytochrome_b_N_euk/bac"/>
</dbReference>
<organism evidence="22">
    <name type="scientific">Garrulax ocellatus</name>
    <name type="common">spotted laughingthrush</name>
    <dbReference type="NCBI Taxonomy" id="201311"/>
    <lineage>
        <taxon>Eukaryota</taxon>
        <taxon>Metazoa</taxon>
        <taxon>Chordata</taxon>
        <taxon>Craniata</taxon>
        <taxon>Vertebrata</taxon>
        <taxon>Euteleostomi</taxon>
        <taxon>Archelosauria</taxon>
        <taxon>Archosauria</taxon>
        <taxon>Dinosauria</taxon>
        <taxon>Saurischia</taxon>
        <taxon>Theropoda</taxon>
        <taxon>Coelurosauria</taxon>
        <taxon>Aves</taxon>
        <taxon>Neognathae</taxon>
        <taxon>Neoaves</taxon>
        <taxon>Telluraves</taxon>
        <taxon>Australaves</taxon>
        <taxon>Passeriformes</taxon>
        <taxon>Sylvioidea</taxon>
        <taxon>Leiothrichidae</taxon>
        <taxon>Garrulax</taxon>
    </lineage>
</organism>
<dbReference type="EMBL" id="KP995195">
    <property type="protein sequence ID" value="AKR07222.1"/>
    <property type="molecule type" value="Genomic_DNA"/>
</dbReference>
<reference evidence="22" key="1">
    <citation type="journal article" date="2015" name="Mitochondrial DNA">
        <title>The complete mitochondrial genome sequence of Garrulax ocellatus (Aves, Passeriformes, Timaliidae).</title>
        <authorList>
            <person name="Zhou Y."/>
            <person name="Qi Y."/>
            <person name="Xu H."/>
            <person name="Huan Z."/>
            <person name="Li D."/>
            <person name="Xie M."/>
            <person name="Ni Q."/>
            <person name="Zhang M."/>
            <person name="Yao Y."/>
        </authorList>
    </citation>
    <scope>NUCLEOTIDE SEQUENCE</scope>
</reference>
<evidence type="ECO:0000256" key="10">
    <source>
        <dbReference type="ARBA" id="ARBA00022982"/>
    </source>
</evidence>
<dbReference type="Pfam" id="PF00033">
    <property type="entry name" value="Cytochrome_B"/>
    <property type="match status" value="1"/>
</dbReference>
<dbReference type="GO" id="GO:0016491">
    <property type="term" value="F:oxidoreductase activity"/>
    <property type="evidence" value="ECO:0007669"/>
    <property type="project" value="UniProtKB-UniRule"/>
</dbReference>
<gene>
    <name evidence="22" type="primary">CYTB</name>
</gene>
<protein>
    <recommendedName>
        <fullName evidence="3 19">Cytochrome b</fullName>
    </recommendedName>
</protein>
<feature type="transmembrane region" description="Helical" evidence="19">
    <location>
        <begin position="141"/>
        <end position="159"/>
    </location>
</feature>
<keyword evidence="14 19" id="KW-0496">Mitochondrion</keyword>
<evidence type="ECO:0000256" key="6">
    <source>
        <dbReference type="ARBA" id="ARBA00022660"/>
    </source>
</evidence>
<dbReference type="GeneID" id="25103176"/>
<comment type="similarity">
    <text evidence="16 19">Belongs to the cytochrome b family.</text>
</comment>
<dbReference type="InterPro" id="IPR005797">
    <property type="entry name" value="Cyt_b/b6_N"/>
</dbReference>
<dbReference type="GO" id="GO:0005743">
    <property type="term" value="C:mitochondrial inner membrane"/>
    <property type="evidence" value="ECO:0007669"/>
    <property type="project" value="UniProtKB-SubCell"/>
</dbReference>
<dbReference type="GO" id="GO:0006122">
    <property type="term" value="P:mitochondrial electron transport, ubiquinol to cytochrome c"/>
    <property type="evidence" value="ECO:0007669"/>
    <property type="project" value="TreeGrafter"/>
</dbReference>
<evidence type="ECO:0000256" key="17">
    <source>
        <dbReference type="PIRSR" id="PIRSR038885-1"/>
    </source>
</evidence>
<dbReference type="CTD" id="4519"/>
<accession>A0A0U2ERY5</accession>
<keyword evidence="6 19" id="KW-0679">Respiratory chain</keyword>
<dbReference type="GO" id="GO:0046872">
    <property type="term" value="F:metal ion binding"/>
    <property type="evidence" value="ECO:0007669"/>
    <property type="project" value="UniProtKB-UniRule"/>
</dbReference>
<feature type="transmembrane region" description="Helical" evidence="19">
    <location>
        <begin position="114"/>
        <end position="134"/>
    </location>
</feature>
<feature type="transmembrane region" description="Helical" evidence="19">
    <location>
        <begin position="289"/>
        <end position="309"/>
    </location>
</feature>
<evidence type="ECO:0000256" key="9">
    <source>
        <dbReference type="ARBA" id="ARBA00022792"/>
    </source>
</evidence>
<evidence type="ECO:0000256" key="8">
    <source>
        <dbReference type="ARBA" id="ARBA00022723"/>
    </source>
</evidence>
<evidence type="ECO:0000256" key="11">
    <source>
        <dbReference type="ARBA" id="ARBA00022989"/>
    </source>
</evidence>
<comment type="function">
    <text evidence="1 19">Component of the ubiquinol-cytochrome c reductase complex (complex III or cytochrome b-c1 complex) that is part of the mitochondrial respiratory chain. The b-c1 complex mediates electron transfer from ubiquinol to cytochrome c. Contributes to the generation of a proton gradient across the mitochondrial membrane that is then used for ATP synthesis.</text>
</comment>
<feature type="transmembrane region" description="Helical" evidence="19">
    <location>
        <begin position="230"/>
        <end position="251"/>
    </location>
</feature>
<dbReference type="CDD" id="cd00290">
    <property type="entry name" value="cytochrome_b_C"/>
    <property type="match status" value="1"/>
</dbReference>
<evidence type="ECO:0000256" key="13">
    <source>
        <dbReference type="ARBA" id="ARBA00023075"/>
    </source>
</evidence>
<keyword evidence="5 18" id="KW-0349">Heme</keyword>
<dbReference type="RefSeq" id="YP_009160601.1">
    <property type="nucleotide sequence ID" value="NC_027657.1"/>
</dbReference>
<comment type="subcellular location">
    <subcellularLocation>
        <location evidence="2">Mitochondrion inner membrane</location>
        <topology evidence="2">Multi-pass membrane protein</topology>
    </subcellularLocation>
</comment>
<dbReference type="PANTHER" id="PTHR19271:SF16">
    <property type="entry name" value="CYTOCHROME B"/>
    <property type="match status" value="1"/>
</dbReference>
<feature type="binding site" description="axial binding residue" evidence="18">
    <location>
        <position position="98"/>
    </location>
    <ligand>
        <name>heme b</name>
        <dbReference type="ChEBI" id="CHEBI:60344"/>
        <label>b566</label>
    </ligand>
    <ligandPart>
        <name>Fe</name>
        <dbReference type="ChEBI" id="CHEBI:18248"/>
    </ligandPart>
</feature>
<dbReference type="PIRSF" id="PIRSF038885">
    <property type="entry name" value="COB"/>
    <property type="match status" value="1"/>
</dbReference>
<keyword evidence="10 19" id="KW-0249">Electron transport</keyword>
<feature type="transmembrane region" description="Helical" evidence="19">
    <location>
        <begin position="31"/>
        <end position="57"/>
    </location>
</feature>
<feature type="domain" description="Cytochrome b/b6 C-terminal region profile" evidence="21">
    <location>
        <begin position="211"/>
        <end position="380"/>
    </location>
</feature>
<feature type="transmembrane region" description="Helical" evidence="19">
    <location>
        <begin position="347"/>
        <end position="373"/>
    </location>
</feature>
<dbReference type="InterPro" id="IPR016174">
    <property type="entry name" value="Di-haem_cyt_TM"/>
</dbReference>
<evidence type="ECO:0000256" key="7">
    <source>
        <dbReference type="ARBA" id="ARBA00022692"/>
    </source>
</evidence>
<dbReference type="InterPro" id="IPR036150">
    <property type="entry name" value="Cyt_b/b6_C_sf"/>
</dbReference>
<evidence type="ECO:0000256" key="15">
    <source>
        <dbReference type="ARBA" id="ARBA00023136"/>
    </source>
</evidence>
<dbReference type="SUPFAM" id="SSF81648">
    <property type="entry name" value="a domain/subunit of cytochrome bc1 complex (Ubiquinol-cytochrome c reductase)"/>
    <property type="match status" value="1"/>
</dbReference>
<evidence type="ECO:0000256" key="4">
    <source>
        <dbReference type="ARBA" id="ARBA00022448"/>
    </source>
</evidence>
<feature type="transmembrane region" description="Helical" evidence="19">
    <location>
        <begin position="321"/>
        <end position="341"/>
    </location>
</feature>
<keyword evidence="4 19" id="KW-0813">Transport</keyword>
<keyword evidence="13" id="KW-0830">Ubiquinone</keyword>
<dbReference type="FunFam" id="1.20.810.10:FF:000002">
    <property type="entry name" value="Cytochrome b"/>
    <property type="match status" value="1"/>
</dbReference>
<evidence type="ECO:0000256" key="18">
    <source>
        <dbReference type="PIRSR" id="PIRSR038885-2"/>
    </source>
</evidence>
<geneLocation type="mitochondrion" evidence="22"/>
<keyword evidence="15 19" id="KW-0472">Membrane</keyword>
<proteinExistence type="inferred from homology"/>
<keyword evidence="7 19" id="KW-0812">Transmembrane</keyword>
<keyword evidence="9" id="KW-0999">Mitochondrion inner membrane</keyword>
<dbReference type="InterPro" id="IPR005798">
    <property type="entry name" value="Cyt_b/b6_C"/>
</dbReference>
<dbReference type="SUPFAM" id="SSF81342">
    <property type="entry name" value="Transmembrane di-heme cytochromes"/>
    <property type="match status" value="1"/>
</dbReference>
<feature type="binding site" evidence="17">
    <location>
        <position position="202"/>
    </location>
    <ligand>
        <name>a ubiquinone</name>
        <dbReference type="ChEBI" id="CHEBI:16389"/>
    </ligand>
</feature>
<evidence type="ECO:0000256" key="14">
    <source>
        <dbReference type="ARBA" id="ARBA00023128"/>
    </source>
</evidence>
<keyword evidence="12 18" id="KW-0408">Iron</keyword>
<dbReference type="PROSITE" id="PS51003">
    <property type="entry name" value="CYTB_CTER"/>
    <property type="match status" value="1"/>
</dbReference>
<dbReference type="AlphaFoldDB" id="A0A0U2ERY5"/>
<evidence type="ECO:0000256" key="12">
    <source>
        <dbReference type="ARBA" id="ARBA00023004"/>
    </source>
</evidence>
<dbReference type="GO" id="GO:0008121">
    <property type="term" value="F:quinol-cytochrome-c reductase activity"/>
    <property type="evidence" value="ECO:0007669"/>
    <property type="project" value="InterPro"/>
</dbReference>
<evidence type="ECO:0000256" key="1">
    <source>
        <dbReference type="ARBA" id="ARBA00002566"/>
    </source>
</evidence>
<evidence type="ECO:0000313" key="22">
    <source>
        <dbReference type="EMBL" id="AKR07222.1"/>
    </source>
</evidence>
<evidence type="ECO:0000259" key="21">
    <source>
        <dbReference type="PROSITE" id="PS51003"/>
    </source>
</evidence>
<name>A0A0U2ERY5_9PASS</name>
<comment type="cofactor">
    <cofactor evidence="19">
        <name>heme b</name>
        <dbReference type="ChEBI" id="CHEBI:60344"/>
    </cofactor>
    <text evidence="19">Binds 2 heme groups non-covalently.</text>
</comment>
<feature type="transmembrane region" description="Helical" evidence="19">
    <location>
        <begin position="179"/>
        <end position="201"/>
    </location>
</feature>
<comment type="cofactor">
    <cofactor evidence="18">
        <name>heme</name>
        <dbReference type="ChEBI" id="CHEBI:30413"/>
    </cofactor>
    <text evidence="18">Binds 2 heme groups non-covalently.</text>
</comment>
<evidence type="ECO:0000256" key="19">
    <source>
        <dbReference type="RuleBase" id="RU362117"/>
    </source>
</evidence>
<dbReference type="InterPro" id="IPR027387">
    <property type="entry name" value="Cytb/b6-like_sf"/>
</dbReference>
<dbReference type="GO" id="GO:0045275">
    <property type="term" value="C:respiratory chain complex III"/>
    <property type="evidence" value="ECO:0007669"/>
    <property type="project" value="InterPro"/>
</dbReference>